<keyword evidence="8" id="KW-1185">Reference proteome</keyword>
<dbReference type="InterPro" id="IPR028884">
    <property type="entry name" value="Trm82"/>
</dbReference>
<sequence length="604" mass="65377">MEPLPVHHICSSCPVTFATDGTKHRWLLTLTADSASLYSCKIDPEQEPKLCSKLRCDLKPEKGGSGNKTDSACSPPLVPLAFPRVAAFSPEGNCVALTGDDKTLRIWKFDAGGEGEGSGFAYGKEVLLQHIPKRASVLRWEDNEHLIVADRHGDVRVFSLQTDSLQATLAQNNGGAPSHKRQHREGGDGSSRSKGITDEDPSTAEACLRPRLGHVSTICDLALAPFPSHPSTSPALIITSDRDEHIRVSRWGTQRAGWVIENFLHGSRSFVGALQVVPQTREADGRHINPWALLSSDGGTTLRVWDYMEKDVQKQCIGYVELDRQLAPHVRKEALPMAVRFPKHATGSDRKGKGKSKGNSKDQCRSRAGDQVEPSGAGDDSVMNGAEAVSKDAEDESALAPRAEEEESKLAITQLELLGHGVPTHVLLCTEASSALLVLPLKSIFASSTEGLQVIQMPRPILHVHVQKDIQLQHVLIALDVRHESRSVEGSSGSINSSSKRLDDVQLLVWKDGQLQLVNDGSLPTLASLQADQAQRNKATPSVLASLDLYTALQLYEKTSAEGNQISDRHAAAPEGCVTQVGRKVAGRARNLEKIFGRSSISAT</sequence>
<organism evidence="7 8">
    <name type="scientific">Tilletiaria anomala (strain ATCC 24038 / CBS 436.72 / UBC 951)</name>
    <dbReference type="NCBI Taxonomy" id="1037660"/>
    <lineage>
        <taxon>Eukaryota</taxon>
        <taxon>Fungi</taxon>
        <taxon>Dikarya</taxon>
        <taxon>Basidiomycota</taxon>
        <taxon>Ustilaginomycotina</taxon>
        <taxon>Exobasidiomycetes</taxon>
        <taxon>Georgefischeriales</taxon>
        <taxon>Tilletiariaceae</taxon>
        <taxon>Tilletiaria</taxon>
    </lineage>
</organism>
<dbReference type="InterPro" id="IPR001680">
    <property type="entry name" value="WD40_rpt"/>
</dbReference>
<comment type="caution">
    <text evidence="7">The sequence shown here is derived from an EMBL/GenBank/DDBJ whole genome shotgun (WGS) entry which is preliminary data.</text>
</comment>
<accession>A0A066VN63</accession>
<keyword evidence="2" id="KW-0853">WD repeat</keyword>
<dbReference type="STRING" id="1037660.A0A066VN63"/>
<evidence type="ECO:0000256" key="6">
    <source>
        <dbReference type="SAM" id="MobiDB-lite"/>
    </source>
</evidence>
<dbReference type="InterPro" id="IPR036322">
    <property type="entry name" value="WD40_repeat_dom_sf"/>
</dbReference>
<dbReference type="GO" id="GO:0005829">
    <property type="term" value="C:cytosol"/>
    <property type="evidence" value="ECO:0007669"/>
    <property type="project" value="TreeGrafter"/>
</dbReference>
<dbReference type="Gene3D" id="2.130.10.10">
    <property type="entry name" value="YVTN repeat-like/Quinoprotein amine dehydrogenase"/>
    <property type="match status" value="2"/>
</dbReference>
<keyword evidence="4" id="KW-0677">Repeat</keyword>
<evidence type="ECO:0000256" key="4">
    <source>
        <dbReference type="ARBA" id="ARBA00022737"/>
    </source>
</evidence>
<evidence type="ECO:0000256" key="2">
    <source>
        <dbReference type="ARBA" id="ARBA00022574"/>
    </source>
</evidence>
<keyword evidence="5" id="KW-0539">Nucleus</keyword>
<dbReference type="GO" id="GO:0006400">
    <property type="term" value="P:tRNA modification"/>
    <property type="evidence" value="ECO:0007669"/>
    <property type="project" value="TreeGrafter"/>
</dbReference>
<evidence type="ECO:0000313" key="8">
    <source>
        <dbReference type="Proteomes" id="UP000027361"/>
    </source>
</evidence>
<dbReference type="GO" id="GO:0005634">
    <property type="term" value="C:nucleus"/>
    <property type="evidence" value="ECO:0007669"/>
    <property type="project" value="UniProtKB-SubCell"/>
</dbReference>
<evidence type="ECO:0000313" key="7">
    <source>
        <dbReference type="EMBL" id="KDN40020.1"/>
    </source>
</evidence>
<evidence type="ECO:0000256" key="5">
    <source>
        <dbReference type="ARBA" id="ARBA00023242"/>
    </source>
</evidence>
<dbReference type="InterPro" id="IPR015943">
    <property type="entry name" value="WD40/YVTN_repeat-like_dom_sf"/>
</dbReference>
<gene>
    <name evidence="7" type="ORF">K437DRAFT_258803</name>
</gene>
<feature type="region of interest" description="Disordered" evidence="6">
    <location>
        <begin position="170"/>
        <end position="202"/>
    </location>
</feature>
<dbReference type="EMBL" id="JMSN01000096">
    <property type="protein sequence ID" value="KDN40020.1"/>
    <property type="molecule type" value="Genomic_DNA"/>
</dbReference>
<keyword evidence="3" id="KW-0819">tRNA processing</keyword>
<reference evidence="7 8" key="1">
    <citation type="submission" date="2014-05" db="EMBL/GenBank/DDBJ databases">
        <title>Draft genome sequence of a rare smut relative, Tilletiaria anomala UBC 951.</title>
        <authorList>
            <consortium name="DOE Joint Genome Institute"/>
            <person name="Toome M."/>
            <person name="Kuo A."/>
            <person name="Henrissat B."/>
            <person name="Lipzen A."/>
            <person name="Tritt A."/>
            <person name="Yoshinaga Y."/>
            <person name="Zane M."/>
            <person name="Barry K."/>
            <person name="Grigoriev I.V."/>
            <person name="Spatafora J.W."/>
            <person name="Aimea M.C."/>
        </authorList>
    </citation>
    <scope>NUCLEOTIDE SEQUENCE [LARGE SCALE GENOMIC DNA]</scope>
    <source>
        <strain evidence="7 8">UBC 951</strain>
    </source>
</reference>
<dbReference type="Pfam" id="PF00400">
    <property type="entry name" value="WD40"/>
    <property type="match status" value="1"/>
</dbReference>
<feature type="compositionally biased region" description="Basic and acidic residues" evidence="6">
    <location>
        <begin position="359"/>
        <end position="370"/>
    </location>
</feature>
<dbReference type="PANTHER" id="PTHR16288:SF0">
    <property type="entry name" value="TRNA (GUANINE-N(7)-)-METHYLTRANSFERASE NON-CATALYTIC SUBUNIT WDR4"/>
    <property type="match status" value="1"/>
</dbReference>
<dbReference type="InParanoid" id="A0A066VN63"/>
<protein>
    <recommendedName>
        <fullName evidence="9">WD40 repeat-like protein</fullName>
    </recommendedName>
</protein>
<dbReference type="Proteomes" id="UP000027361">
    <property type="component" value="Unassembled WGS sequence"/>
</dbReference>
<dbReference type="GO" id="GO:0043527">
    <property type="term" value="C:tRNA methyltransferase complex"/>
    <property type="evidence" value="ECO:0007669"/>
    <property type="project" value="TreeGrafter"/>
</dbReference>
<comment type="subcellular location">
    <subcellularLocation>
        <location evidence="1">Nucleus</location>
    </subcellularLocation>
</comment>
<dbReference type="SUPFAM" id="SSF50978">
    <property type="entry name" value="WD40 repeat-like"/>
    <property type="match status" value="1"/>
</dbReference>
<dbReference type="HOGENOM" id="CLU_452118_0_0_1"/>
<evidence type="ECO:0000256" key="1">
    <source>
        <dbReference type="ARBA" id="ARBA00004123"/>
    </source>
</evidence>
<dbReference type="PANTHER" id="PTHR16288">
    <property type="entry name" value="WD40 REPEAT PROTEIN 4"/>
    <property type="match status" value="1"/>
</dbReference>
<feature type="region of interest" description="Disordered" evidence="6">
    <location>
        <begin position="337"/>
        <end position="383"/>
    </location>
</feature>
<dbReference type="GeneID" id="25265082"/>
<name>A0A066VN63_TILAU</name>
<dbReference type="RefSeq" id="XP_013241257.1">
    <property type="nucleotide sequence ID" value="XM_013385803.1"/>
</dbReference>
<dbReference type="OrthoDB" id="339900at2759"/>
<dbReference type="GO" id="GO:0036265">
    <property type="term" value="P:RNA (guanine-N7)-methylation"/>
    <property type="evidence" value="ECO:0007669"/>
    <property type="project" value="InterPro"/>
</dbReference>
<dbReference type="AlphaFoldDB" id="A0A066VN63"/>
<evidence type="ECO:0008006" key="9">
    <source>
        <dbReference type="Google" id="ProtNLM"/>
    </source>
</evidence>
<proteinExistence type="predicted"/>
<evidence type="ECO:0000256" key="3">
    <source>
        <dbReference type="ARBA" id="ARBA00022694"/>
    </source>
</evidence>